<sequence length="178" mass="19373">MEKSSSSKSIEVNVISAEGLSINRKQPKNVFVILRSDPFNSRSTVTDIEGGSYPKWNEKLVMELPSHARFITVEAHSGRKLIGSASIPVSDFCGGYLPDNYLSFLSYRLRDANGEKNGIINLSVMVKGKGTSRGNTGGCAASCSRPWMGVPVDNNNYNKYNNKVSGGMVTGIPVPYKF</sequence>
<gene>
    <name evidence="2" type="ORF">ACJIZ3_016132</name>
</gene>
<dbReference type="EMBL" id="JBJXBP010000008">
    <property type="protein sequence ID" value="KAL3814864.1"/>
    <property type="molecule type" value="Genomic_DNA"/>
</dbReference>
<organism evidence="2 3">
    <name type="scientific">Penstemon smallii</name>
    <dbReference type="NCBI Taxonomy" id="265156"/>
    <lineage>
        <taxon>Eukaryota</taxon>
        <taxon>Viridiplantae</taxon>
        <taxon>Streptophyta</taxon>
        <taxon>Embryophyta</taxon>
        <taxon>Tracheophyta</taxon>
        <taxon>Spermatophyta</taxon>
        <taxon>Magnoliopsida</taxon>
        <taxon>eudicotyledons</taxon>
        <taxon>Gunneridae</taxon>
        <taxon>Pentapetalae</taxon>
        <taxon>asterids</taxon>
        <taxon>lamiids</taxon>
        <taxon>Lamiales</taxon>
        <taxon>Plantaginaceae</taxon>
        <taxon>Cheloneae</taxon>
        <taxon>Penstemon</taxon>
    </lineage>
</organism>
<reference evidence="2 3" key="1">
    <citation type="submission" date="2024-12" db="EMBL/GenBank/DDBJ databases">
        <title>The unique morphological basis and parallel evolutionary history of personate flowers in Penstemon.</title>
        <authorList>
            <person name="Depatie T.H."/>
            <person name="Wessinger C.A."/>
        </authorList>
    </citation>
    <scope>NUCLEOTIDE SEQUENCE [LARGE SCALE GENOMIC DNA]</scope>
    <source>
        <strain evidence="2">WTNN_2</strain>
        <tissue evidence="2">Leaf</tissue>
    </source>
</reference>
<dbReference type="InterPro" id="IPR035892">
    <property type="entry name" value="C2_domain_sf"/>
</dbReference>
<proteinExistence type="predicted"/>
<name>A0ABD3RPI1_9LAMI</name>
<evidence type="ECO:0000313" key="2">
    <source>
        <dbReference type="EMBL" id="KAL3814864.1"/>
    </source>
</evidence>
<dbReference type="SUPFAM" id="SSF49562">
    <property type="entry name" value="C2 domain (Calcium/lipid-binding domain, CaLB)"/>
    <property type="match status" value="1"/>
</dbReference>
<dbReference type="Proteomes" id="UP001634393">
    <property type="component" value="Unassembled WGS sequence"/>
</dbReference>
<protein>
    <recommendedName>
        <fullName evidence="1">C2 domain-containing protein</fullName>
    </recommendedName>
</protein>
<evidence type="ECO:0000313" key="3">
    <source>
        <dbReference type="Proteomes" id="UP001634393"/>
    </source>
</evidence>
<dbReference type="InterPro" id="IPR000008">
    <property type="entry name" value="C2_dom"/>
</dbReference>
<accession>A0ABD3RPI1</accession>
<keyword evidence="3" id="KW-1185">Reference proteome</keyword>
<evidence type="ECO:0000259" key="1">
    <source>
        <dbReference type="SMART" id="SM00239"/>
    </source>
</evidence>
<dbReference type="InterPro" id="IPR044750">
    <property type="entry name" value="C2_SRC2/BAP"/>
</dbReference>
<feature type="domain" description="C2" evidence="1">
    <location>
        <begin position="9"/>
        <end position="101"/>
    </location>
</feature>
<dbReference type="AlphaFoldDB" id="A0ABD3RPI1"/>
<dbReference type="Gene3D" id="2.60.40.150">
    <property type="entry name" value="C2 domain"/>
    <property type="match status" value="1"/>
</dbReference>
<dbReference type="PANTHER" id="PTHR32246:SF17">
    <property type="entry name" value="BON1-ASSOCIATED PROTEIN 2"/>
    <property type="match status" value="1"/>
</dbReference>
<dbReference type="Pfam" id="PF00168">
    <property type="entry name" value="C2"/>
    <property type="match status" value="1"/>
</dbReference>
<comment type="caution">
    <text evidence="2">The sequence shown here is derived from an EMBL/GenBank/DDBJ whole genome shotgun (WGS) entry which is preliminary data.</text>
</comment>
<dbReference type="PANTHER" id="PTHR32246">
    <property type="entry name" value="INGRESSION PROTEIN FIC1"/>
    <property type="match status" value="1"/>
</dbReference>
<dbReference type="SMART" id="SM00239">
    <property type="entry name" value="C2"/>
    <property type="match status" value="1"/>
</dbReference>
<dbReference type="CDD" id="cd04051">
    <property type="entry name" value="C2_SRC2_like"/>
    <property type="match status" value="1"/>
</dbReference>